<name>A0A328AP53_9CAUL</name>
<dbReference type="PIRSF" id="PIRSF000349">
    <property type="entry name" value="SODismutase"/>
    <property type="match status" value="1"/>
</dbReference>
<organism evidence="8 9">
    <name type="scientific">Phenylobacterium soli</name>
    <dbReference type="NCBI Taxonomy" id="2170551"/>
    <lineage>
        <taxon>Bacteria</taxon>
        <taxon>Pseudomonadati</taxon>
        <taxon>Pseudomonadota</taxon>
        <taxon>Alphaproteobacteria</taxon>
        <taxon>Caulobacterales</taxon>
        <taxon>Caulobacteraceae</taxon>
        <taxon>Phenylobacterium</taxon>
    </lineage>
</organism>
<feature type="binding site" evidence="5">
    <location>
        <position position="108"/>
    </location>
    <ligand>
        <name>Mn(2+)</name>
        <dbReference type="ChEBI" id="CHEBI:29035"/>
    </ligand>
</feature>
<feature type="domain" description="Manganese/iron superoxide dismutase C-terminal" evidence="7">
    <location>
        <begin position="124"/>
        <end position="223"/>
    </location>
</feature>
<dbReference type="InterPro" id="IPR036324">
    <property type="entry name" value="Mn/Fe_SOD_N_sf"/>
</dbReference>
<keyword evidence="9" id="KW-1185">Reference proteome</keyword>
<keyword evidence="4" id="KW-0560">Oxidoreductase</keyword>
<dbReference type="GO" id="GO:0004784">
    <property type="term" value="F:superoxide dismutase activity"/>
    <property type="evidence" value="ECO:0007669"/>
    <property type="project" value="UniProtKB-EC"/>
</dbReference>
<accession>A0A328AP53</accession>
<dbReference type="Gene3D" id="3.55.40.20">
    <property type="entry name" value="Iron/manganese superoxide dismutase, C-terminal domain"/>
    <property type="match status" value="1"/>
</dbReference>
<dbReference type="SUPFAM" id="SSF54719">
    <property type="entry name" value="Fe,Mn superoxide dismutase (SOD), C-terminal domain"/>
    <property type="match status" value="1"/>
</dbReference>
<dbReference type="PANTHER" id="PTHR11404">
    <property type="entry name" value="SUPEROXIDE DISMUTASE 2"/>
    <property type="match status" value="1"/>
</dbReference>
<dbReference type="EMBL" id="QFYQ01000001">
    <property type="protein sequence ID" value="RAK56359.1"/>
    <property type="molecule type" value="Genomic_DNA"/>
</dbReference>
<dbReference type="Proteomes" id="UP000249254">
    <property type="component" value="Unassembled WGS sequence"/>
</dbReference>
<feature type="region of interest" description="Disordered" evidence="6">
    <location>
        <begin position="23"/>
        <end position="43"/>
    </location>
</feature>
<feature type="binding site" evidence="5">
    <location>
        <position position="190"/>
    </location>
    <ligand>
        <name>Mn(2+)</name>
        <dbReference type="ChEBI" id="CHEBI:29035"/>
    </ligand>
</feature>
<evidence type="ECO:0000256" key="4">
    <source>
        <dbReference type="ARBA" id="ARBA00023002"/>
    </source>
</evidence>
<dbReference type="GO" id="GO:0046872">
    <property type="term" value="F:metal ion binding"/>
    <property type="evidence" value="ECO:0007669"/>
    <property type="project" value="UniProtKB-KW"/>
</dbReference>
<dbReference type="SUPFAM" id="SSF46609">
    <property type="entry name" value="Fe,Mn superoxide dismutase (SOD), N-terminal domain"/>
    <property type="match status" value="1"/>
</dbReference>
<dbReference type="InterPro" id="IPR001189">
    <property type="entry name" value="Mn/Fe_SOD"/>
</dbReference>
<evidence type="ECO:0000256" key="2">
    <source>
        <dbReference type="ARBA" id="ARBA00012682"/>
    </source>
</evidence>
<dbReference type="InterPro" id="IPR006311">
    <property type="entry name" value="TAT_signal"/>
</dbReference>
<sequence>MRNNLDRRQLVAGAVLAAGGVSSAPAARSQPATPGFAPRPLPFDPKRVPGLSEALLVSHHDNNYAGAVKRLGAIRAEVAGQDPAAMPGYRLNGLKREELLAWNSMILHELYFAGLAGGGAPAPGLGAAIERDFGSHARWVAEFAAMGKALGGGSGWVLLTWSRRDGRLVNVWAADHTMSLADGAPLLALDMYEHAYAMDYGAKAGAYVDAFMKAFGWGEANRRFEREGRQEG</sequence>
<reference evidence="9" key="1">
    <citation type="submission" date="2018-05" db="EMBL/GenBank/DDBJ databases">
        <authorList>
            <person name="Li X."/>
        </authorList>
    </citation>
    <scope>NUCLEOTIDE SEQUENCE [LARGE SCALE GENOMIC DNA]</scope>
    <source>
        <strain evidence="9">LX32</strain>
    </source>
</reference>
<evidence type="ECO:0000256" key="6">
    <source>
        <dbReference type="SAM" id="MobiDB-lite"/>
    </source>
</evidence>
<dbReference type="InterPro" id="IPR019832">
    <property type="entry name" value="Mn/Fe_SOD_C"/>
</dbReference>
<keyword evidence="3 5" id="KW-0479">Metal-binding</keyword>
<evidence type="ECO:0000256" key="1">
    <source>
        <dbReference type="ARBA" id="ARBA00008714"/>
    </source>
</evidence>
<comment type="similarity">
    <text evidence="1">Belongs to the iron/manganese superoxide dismutase family.</text>
</comment>
<dbReference type="PANTHER" id="PTHR11404:SF6">
    <property type="entry name" value="SUPEROXIDE DISMUTASE [MN], MITOCHONDRIAL"/>
    <property type="match status" value="1"/>
</dbReference>
<feature type="binding site" evidence="5">
    <location>
        <position position="59"/>
    </location>
    <ligand>
        <name>Mn(2+)</name>
        <dbReference type="ChEBI" id="CHEBI:29035"/>
    </ligand>
</feature>
<dbReference type="OrthoDB" id="9803125at2"/>
<evidence type="ECO:0000256" key="3">
    <source>
        <dbReference type="ARBA" id="ARBA00022723"/>
    </source>
</evidence>
<feature type="binding site" evidence="5">
    <location>
        <position position="194"/>
    </location>
    <ligand>
        <name>Mn(2+)</name>
        <dbReference type="ChEBI" id="CHEBI:29035"/>
    </ligand>
</feature>
<dbReference type="InterPro" id="IPR050265">
    <property type="entry name" value="Fe/Mn_Superoxide_Dismutase"/>
</dbReference>
<dbReference type="EC" id="1.15.1.1" evidence="2"/>
<evidence type="ECO:0000313" key="9">
    <source>
        <dbReference type="Proteomes" id="UP000249254"/>
    </source>
</evidence>
<dbReference type="AlphaFoldDB" id="A0A328AP53"/>
<comment type="caution">
    <text evidence="8">The sequence shown here is derived from an EMBL/GenBank/DDBJ whole genome shotgun (WGS) entry which is preliminary data.</text>
</comment>
<evidence type="ECO:0000313" key="8">
    <source>
        <dbReference type="EMBL" id="RAK56359.1"/>
    </source>
</evidence>
<protein>
    <recommendedName>
        <fullName evidence="2">superoxide dismutase</fullName>
        <ecNumber evidence="2">1.15.1.1</ecNumber>
    </recommendedName>
</protein>
<proteinExistence type="inferred from homology"/>
<evidence type="ECO:0000259" key="7">
    <source>
        <dbReference type="Pfam" id="PF02777"/>
    </source>
</evidence>
<dbReference type="PROSITE" id="PS51318">
    <property type="entry name" value="TAT"/>
    <property type="match status" value="1"/>
</dbReference>
<dbReference type="InterPro" id="IPR036314">
    <property type="entry name" value="SOD_C_sf"/>
</dbReference>
<gene>
    <name evidence="8" type="ORF">DJ017_13805</name>
</gene>
<dbReference type="Pfam" id="PF02777">
    <property type="entry name" value="Sod_Fe_C"/>
    <property type="match status" value="1"/>
</dbReference>
<evidence type="ECO:0000256" key="5">
    <source>
        <dbReference type="PIRSR" id="PIRSR000349-1"/>
    </source>
</evidence>